<evidence type="ECO:0000256" key="2">
    <source>
        <dbReference type="ARBA" id="ARBA00023125"/>
    </source>
</evidence>
<dbReference type="Pfam" id="PF00172">
    <property type="entry name" value="Zn_clus"/>
    <property type="match status" value="1"/>
</dbReference>
<dbReference type="PROSITE" id="PS50048">
    <property type="entry name" value="ZN2_CY6_FUNGAL_2"/>
    <property type="match status" value="1"/>
</dbReference>
<reference evidence="7" key="1">
    <citation type="journal article" date="2017" name="Genome Biol.">
        <title>Comparative genomics reveals high biological diversity and specific adaptations in the industrially and medically important fungal genus Aspergillus.</title>
        <authorList>
            <person name="de Vries R.P."/>
            <person name="Riley R."/>
            <person name="Wiebenga A."/>
            <person name="Aguilar-Osorio G."/>
            <person name="Amillis S."/>
            <person name="Uchima C.A."/>
            <person name="Anderluh G."/>
            <person name="Asadollahi M."/>
            <person name="Askin M."/>
            <person name="Barry K."/>
            <person name="Battaglia E."/>
            <person name="Bayram O."/>
            <person name="Benocci T."/>
            <person name="Braus-Stromeyer S.A."/>
            <person name="Caldana C."/>
            <person name="Canovas D."/>
            <person name="Cerqueira G.C."/>
            <person name="Chen F."/>
            <person name="Chen W."/>
            <person name="Choi C."/>
            <person name="Clum A."/>
            <person name="Dos Santos R.A."/>
            <person name="Damasio A.R."/>
            <person name="Diallinas G."/>
            <person name="Emri T."/>
            <person name="Fekete E."/>
            <person name="Flipphi M."/>
            <person name="Freyberg S."/>
            <person name="Gallo A."/>
            <person name="Gournas C."/>
            <person name="Habgood R."/>
            <person name="Hainaut M."/>
            <person name="Harispe M.L."/>
            <person name="Henrissat B."/>
            <person name="Hilden K.S."/>
            <person name="Hope R."/>
            <person name="Hossain A."/>
            <person name="Karabika E."/>
            <person name="Karaffa L."/>
            <person name="Karanyi Z."/>
            <person name="Krasevec N."/>
            <person name="Kuo A."/>
            <person name="Kusch H."/>
            <person name="LaButti K."/>
            <person name="Lagendijk E.L."/>
            <person name="Lapidus A."/>
            <person name="Levasseur A."/>
            <person name="Lindquist E."/>
            <person name="Lipzen A."/>
            <person name="Logrieco A.F."/>
            <person name="MacCabe A."/>
            <person name="Maekelae M.R."/>
            <person name="Malavazi I."/>
            <person name="Melin P."/>
            <person name="Meyer V."/>
            <person name="Mielnichuk N."/>
            <person name="Miskei M."/>
            <person name="Molnar A.P."/>
            <person name="Mule G."/>
            <person name="Ngan C.Y."/>
            <person name="Orejas M."/>
            <person name="Orosz E."/>
            <person name="Ouedraogo J.P."/>
            <person name="Overkamp K.M."/>
            <person name="Park H.-S."/>
            <person name="Perrone G."/>
            <person name="Piumi F."/>
            <person name="Punt P.J."/>
            <person name="Ram A.F."/>
            <person name="Ramon A."/>
            <person name="Rauscher S."/>
            <person name="Record E."/>
            <person name="Riano-Pachon D.M."/>
            <person name="Robert V."/>
            <person name="Roehrig J."/>
            <person name="Ruller R."/>
            <person name="Salamov A."/>
            <person name="Salih N.S."/>
            <person name="Samson R.A."/>
            <person name="Sandor E."/>
            <person name="Sanguinetti M."/>
            <person name="Schuetze T."/>
            <person name="Sepcic K."/>
            <person name="Shelest E."/>
            <person name="Sherlock G."/>
            <person name="Sophianopoulou V."/>
            <person name="Squina F.M."/>
            <person name="Sun H."/>
            <person name="Susca A."/>
            <person name="Todd R.B."/>
            <person name="Tsang A."/>
            <person name="Unkles S.E."/>
            <person name="van de Wiele N."/>
            <person name="van Rossen-Uffink D."/>
            <person name="Oliveira J.V."/>
            <person name="Vesth T.C."/>
            <person name="Visser J."/>
            <person name="Yu J.-H."/>
            <person name="Zhou M."/>
            <person name="Andersen M.R."/>
            <person name="Archer D.B."/>
            <person name="Baker S.E."/>
            <person name="Benoit I."/>
            <person name="Brakhage A.A."/>
            <person name="Braus G.H."/>
            <person name="Fischer R."/>
            <person name="Frisvad J.C."/>
            <person name="Goldman G.H."/>
            <person name="Houbraken J."/>
            <person name="Oakley B."/>
            <person name="Pocsi I."/>
            <person name="Scazzocchio C."/>
            <person name="Seiboth B."/>
            <person name="vanKuyk P.A."/>
            <person name="Wortman J."/>
            <person name="Dyer P.S."/>
            <person name="Grigoriev I.V."/>
        </authorList>
    </citation>
    <scope>NUCLEOTIDE SEQUENCE [LARGE SCALE GENOMIC DNA]</scope>
    <source>
        <strain evidence="7">CBS 134.48</strain>
    </source>
</reference>
<keyword evidence="7" id="KW-1185">Reference proteome</keyword>
<dbReference type="OMA" id="PWHIMSM"/>
<dbReference type="PROSITE" id="PS00463">
    <property type="entry name" value="ZN2_CY6_FUNGAL_1"/>
    <property type="match status" value="1"/>
</dbReference>
<keyword evidence="1" id="KW-0805">Transcription regulation</keyword>
<dbReference type="Gene3D" id="4.10.240.10">
    <property type="entry name" value="Zn(2)-C6 fungal-type DNA-binding domain"/>
    <property type="match status" value="1"/>
</dbReference>
<dbReference type="GO" id="GO:0009893">
    <property type="term" value="P:positive regulation of metabolic process"/>
    <property type="evidence" value="ECO:0007669"/>
    <property type="project" value="UniProtKB-ARBA"/>
</dbReference>
<accession>A0A1L9NGV5</accession>
<dbReference type="InterPro" id="IPR001138">
    <property type="entry name" value="Zn2Cys6_DnaBD"/>
</dbReference>
<dbReference type="AlphaFoldDB" id="A0A1L9NGV5"/>
<keyword evidence="2" id="KW-0238">DNA-binding</keyword>
<dbReference type="GO" id="GO:0003677">
    <property type="term" value="F:DNA binding"/>
    <property type="evidence" value="ECO:0007669"/>
    <property type="project" value="UniProtKB-KW"/>
</dbReference>
<dbReference type="SUPFAM" id="SSF57701">
    <property type="entry name" value="Zn2/Cys6 DNA-binding domain"/>
    <property type="match status" value="1"/>
</dbReference>
<dbReference type="InterPro" id="IPR053175">
    <property type="entry name" value="DHMBA_Reg_Transcription_Factor"/>
</dbReference>
<dbReference type="PANTHER" id="PTHR38791:SF5">
    <property type="entry name" value="TRANSCRIPTION FACTOR DBAG-RELATED"/>
    <property type="match status" value="1"/>
</dbReference>
<feature type="domain" description="Zn(2)-C6 fungal-type" evidence="5">
    <location>
        <begin position="9"/>
        <end position="37"/>
    </location>
</feature>
<evidence type="ECO:0000313" key="6">
    <source>
        <dbReference type="EMBL" id="OJI88473.1"/>
    </source>
</evidence>
<keyword evidence="4" id="KW-0539">Nucleus</keyword>
<dbReference type="VEuPathDB" id="FungiDB:ASPTUDRAFT_134998"/>
<protein>
    <recommendedName>
        <fullName evidence="5">Zn(2)-C6 fungal-type domain-containing protein</fullName>
    </recommendedName>
</protein>
<evidence type="ECO:0000259" key="5">
    <source>
        <dbReference type="PROSITE" id="PS50048"/>
    </source>
</evidence>
<gene>
    <name evidence="6" type="ORF">ASPTUDRAFT_134998</name>
</gene>
<name>A0A1L9NGV5_ASPTC</name>
<dbReference type="OrthoDB" id="2991872at2759"/>
<proteinExistence type="predicted"/>
<dbReference type="SMART" id="SM00066">
    <property type="entry name" value="GAL4"/>
    <property type="match status" value="1"/>
</dbReference>
<dbReference type="GO" id="GO:0000981">
    <property type="term" value="F:DNA-binding transcription factor activity, RNA polymerase II-specific"/>
    <property type="evidence" value="ECO:0007669"/>
    <property type="project" value="InterPro"/>
</dbReference>
<evidence type="ECO:0000313" key="7">
    <source>
        <dbReference type="Proteomes" id="UP000184304"/>
    </source>
</evidence>
<dbReference type="PANTHER" id="PTHR38791">
    <property type="entry name" value="ZN(II)2CYS6 TRANSCRIPTION FACTOR (EUROFUNG)-RELATED-RELATED"/>
    <property type="match status" value="1"/>
</dbReference>
<evidence type="ECO:0000256" key="4">
    <source>
        <dbReference type="ARBA" id="ARBA00023242"/>
    </source>
</evidence>
<dbReference type="GO" id="GO:0008270">
    <property type="term" value="F:zinc ion binding"/>
    <property type="evidence" value="ECO:0007669"/>
    <property type="project" value="InterPro"/>
</dbReference>
<evidence type="ECO:0000256" key="1">
    <source>
        <dbReference type="ARBA" id="ARBA00023015"/>
    </source>
</evidence>
<sequence length="553" mass="62146">MVNHGPSGGCVTCKARRVKCDEAKPECYSCQRLNLRCGGYKSKPVKIRFKDQTSKVCNDIASRHAAQHQQLVPCLRSLSDPDPSVPFFIRHYAMMGRDMKSSRGFFEMLVPVYASEKQNSALSLAVTATASEIMSRWRHESSSRASRETYAQAIKCLRKTIEDRNEWTNPATILAVLALQFYENFAVIYGSQSATRVHHDAAVSLLPFTDQNCPDGSLMAHIRRYILHIEISSAIRQKRLLQSTALARIGCIEPKIAPGNFGPTLDAIGAFAAELHASYWQHAAHNGFVSSTEIPRNWIAEAKHIDEQLLAWAQKVPQHLQPVRLTDGSALDPSIPTYNSICDVYISCQIGTLWNEWRAQRLLLVKIILSSLSTNPPGRLAHLDAEPSTGDEDFARYKYILKELIDSVCYSVPFYLGNQGGWLSIPDLTDPAIRLPSYRLLGDSNRQKSAQKSEDEHRSHIIAQGPWHIMSMLSRVVVFFIEDYGQGMVSFLRPGQLQWVREQFLRVTQLLRIPSEEAGDAEGRSYPLDRAVHADLDGKIDNLARRVRKGAFI</sequence>
<keyword evidence="3" id="KW-0804">Transcription</keyword>
<dbReference type="Proteomes" id="UP000184304">
    <property type="component" value="Unassembled WGS sequence"/>
</dbReference>
<dbReference type="STRING" id="767770.A0A1L9NGV5"/>
<evidence type="ECO:0000256" key="3">
    <source>
        <dbReference type="ARBA" id="ARBA00023163"/>
    </source>
</evidence>
<dbReference type="InterPro" id="IPR036864">
    <property type="entry name" value="Zn2-C6_fun-type_DNA-bd_sf"/>
</dbReference>
<dbReference type="EMBL" id="KV878179">
    <property type="protein sequence ID" value="OJI88473.1"/>
    <property type="molecule type" value="Genomic_DNA"/>
</dbReference>
<organism evidence="6 7">
    <name type="scientific">Aspergillus tubingensis (strain CBS 134.48)</name>
    <dbReference type="NCBI Taxonomy" id="767770"/>
    <lineage>
        <taxon>Eukaryota</taxon>
        <taxon>Fungi</taxon>
        <taxon>Dikarya</taxon>
        <taxon>Ascomycota</taxon>
        <taxon>Pezizomycotina</taxon>
        <taxon>Eurotiomycetes</taxon>
        <taxon>Eurotiomycetidae</taxon>
        <taxon>Eurotiales</taxon>
        <taxon>Aspergillaceae</taxon>
        <taxon>Aspergillus</taxon>
        <taxon>Aspergillus subgen. Circumdati</taxon>
    </lineage>
</organism>